<protein>
    <submittedName>
        <fullName evidence="5">PE-PGRS family protein</fullName>
    </submittedName>
</protein>
<gene>
    <name evidence="5" type="ORF">SCLAV_p0051</name>
</gene>
<dbReference type="PANTHER" id="PTHR13037:SF24">
    <property type="entry name" value="POLYCOMB PROTEIN PCL-RELATED"/>
    <property type="match status" value="1"/>
</dbReference>
<evidence type="ECO:0000313" key="6">
    <source>
        <dbReference type="Proteomes" id="UP000002357"/>
    </source>
</evidence>
<evidence type="ECO:0000313" key="5">
    <source>
        <dbReference type="EMBL" id="EFG03546.2"/>
    </source>
</evidence>
<feature type="compositionally biased region" description="Polar residues" evidence="2">
    <location>
        <begin position="1680"/>
        <end position="1707"/>
    </location>
</feature>
<feature type="compositionally biased region" description="Low complexity" evidence="2">
    <location>
        <begin position="739"/>
        <end position="751"/>
    </location>
</feature>
<dbReference type="EMBL" id="CM000914">
    <property type="protein sequence ID" value="EFG03546.2"/>
    <property type="molecule type" value="Genomic_DNA"/>
</dbReference>
<feature type="compositionally biased region" description="Low complexity" evidence="2">
    <location>
        <begin position="608"/>
        <end position="673"/>
    </location>
</feature>
<feature type="compositionally biased region" description="Polar residues" evidence="2">
    <location>
        <begin position="713"/>
        <end position="724"/>
    </location>
</feature>
<dbReference type="eggNOG" id="COG3266">
    <property type="taxonomic scope" value="Bacteria"/>
</dbReference>
<organism evidence="5 6">
    <name type="scientific">Streptomyces clavuligerus</name>
    <dbReference type="NCBI Taxonomy" id="1901"/>
    <lineage>
        <taxon>Bacteria</taxon>
        <taxon>Bacillati</taxon>
        <taxon>Actinomycetota</taxon>
        <taxon>Actinomycetes</taxon>
        <taxon>Kitasatosporales</taxon>
        <taxon>Streptomycetaceae</taxon>
        <taxon>Streptomyces</taxon>
    </lineage>
</organism>
<dbReference type="eggNOG" id="COG5651">
    <property type="taxonomic scope" value="Bacteria"/>
</dbReference>
<feature type="compositionally biased region" description="Acidic residues" evidence="2">
    <location>
        <begin position="788"/>
        <end position="798"/>
    </location>
</feature>
<feature type="compositionally biased region" description="Acidic residues" evidence="2">
    <location>
        <begin position="548"/>
        <end position="595"/>
    </location>
</feature>
<sequence>MAIEFPPECAWLFAILTGEVPPDGDEDKMFALAQVHQDLNGKLNGEFQALVADALGFTKDKFGGDAAQMYEEAMKTFLGGQEGLDYFKAVGDQAQLMADFTRKSATQLQYMKYMIIAQLVALLIEAAFAAATAFFFGASIAVYMQKMAIVRWLIKTWIGRAILTLLTHQFINVGMGVAMDSMIQWIQLNQGTRDEWDTDLTKNAALSGMVQGFLAGPFNFLGDRFGKFLAKRFGLDAGPDLGKQIDGVLKKPDPDVPLPKDKPDPDVPLSKDKPDPDADGSTPPPNAGKPDPEGATPPPGGTKPEPEGPTPPPHPPKPGTETPEPSPKPTKNDSDTEKAPSPTPAAPFSRDLTEAFRKHLPNTHGPAGPVVQKEFVKDVGEAFRKQFGDGAGDDIARKAGEDWARALLEKTGTKGLPDDLGNALKPIAGELGDDLTKVLTKGASDALGLSIMRTIVEGAGRGVFEGAHAVVSEGMYNLIFSDEHTFKTSGLTFASGMVEGRLGAMMEAGGENLAMNTRLKMGLDTPDWDADGGVGTGPGTGSSSAADDGPDEDGLQYLDVGDDDTSLYGEDEDDLQYLDVGEEDAPPSGEDEDGLPGDGQPGVPPVMTASGPAPASAGSSGTAPATGSPSPAGGQSPGASTSQNTQTNQSNRPPGGSPAPSSASGSNAQQPAGLSTVGDAPAQAQEGTDTALPEAEQGNGGPVPEQSARPDTESTVPSTTSSDRTSVEDDGSTPSPSPTGDVTTATVGTEEAVPHPRSEDAKDDAPAGRDTAEAPPLSLMSDTTGESADSDGDSVYEDALDHLEPDQPGEEDTRTPSSTSSGGTNTPVGDPVSVPAPSPLGPDPSSRLSSSDTADGPYRRPPSASPWRSDPAEGSGGTSHGARSASAGLDGGVMSLEDFKKATASSGFRKSSSIAKVDSALKAFHALPPNAGERARLDAAIGIAKASEDYVQSKIGSGEPSERLPGVRRLREQARTEVARTDSAMVFQVLLTEMDQVMAAGEHPGLKHPWMTEIALGASQNLPADRFHQVMSEYVRALGGLGDRSPLPEVTSRVIQEVMAGESSVTMQYPQAKSGVTLMSKEEEPPAFIFNVDTQIRSGTSFLLGHIAHELTHVAAFRAFNSSPAMELAPLTSTEPEIKALVRERGAALDRLSHVLDASPFGEPMHSLLKEKLGYGRQPGKLKDYADTLWKSKEKKDAHYREAAEKQAEATGVPLTEPVVRVPDAREITATERDRLRLWDGWAGDASGTLVEYDTVVNQMLVYLHMWGTPLNNPFYTELREAAETAYARREHARRNPAGPATQTPPHAGQQPMTSSSSPIPTTSVSSSAPASGVQASQAPAPDSAAPAWPGRSDQPATMPSAIKPPTTGDAGSTVRGPAAMPAPGTTRPTTTDRGALAYQLLSPSSPQAPPPPPKADRPGQDTPPPPRPAPATPPQADPRPPRAVAERTMPPVRADELAGVDDASWAAVRTERFDPVLGQSNRRPGLLDGSETLIRNHVRREHLQDGRTVRHFVVTLPVKPTGNLGDADVRGLETRLQKMLDQTLNSGYKLPRSGDQLRVTLELEPVSRHGEAITLTQSRNPGRADQLHWDVEHGDGTLVHEVLHYLGLPDEYLDTVDGKKSDATHLFRRDGRLTGVHETGPMSRTERADLDALAVDHLKRIEDISDTANIPSHAAHTVPPQSSDTTGAQPPAQNSPSNSGADPSTSSHRRSRLVPDNDPAHPVSASPWHGHAGAGPGTGQPYGAPSSSGANPVFVPPRFQRQNTFTVQQTSSDFIANVQVSSNYQAPNVLLHNVNIGDIRLSNQDRPDTQYSFLDRGQQNHTVAWTLIRDALKYHEHRPAADLIGYIELGLQSLDRQNNQESYIDTTRGAHARFSEAMRKAEELLREIKVNQAPLGEWQQALAKLISLYVEAYQLSPSATFGGRSGGNAEANSMRILRRQNTLPENERMSSGELASLVESLYDSPPIARHKEHSREHLLHAVAARFPNLVYPLSSQYPEYHNMRQNYPGINQALAQGFFQSEFLDSRQGNDALLARLPYGVLDSGFVVNAEVDRDAQNNLGIAHLEMSRRERPPTQYISAQRSHVMAWSLVMNSTRGALIQKPVADALLWVWGRLQHCEAAGGPVAALDDWNALGHGIRQKLDVAEQLLATEPSPQFWSSLLSMLIHGCLTLENSSRLATTGGPAGDLGAAVGHGEARTHERMMHGGSMQQEEAREVARGFLDDGAIRTTIINEIMKNAGRPIRGQPAVDPMLRIEAFNQRLDSDPGIRVILNNMAQAVSSAYPNVQFGDRESLVDYWHARMRAVPDGDSNSSGTPFNEAERALLWLP</sequence>
<feature type="compositionally biased region" description="Low complexity" evidence="2">
    <location>
        <begin position="1376"/>
        <end position="1396"/>
    </location>
</feature>
<dbReference type="GeneID" id="93733309"/>
<reference evidence="5 6" key="1">
    <citation type="journal article" date="2010" name="Genome Biol. Evol.">
        <title>The sequence of a 1.8-mb bacterial linear plasmid reveals a rich evolutionary reservoir of secondary metabolic pathways.</title>
        <authorList>
            <person name="Medema M.H."/>
            <person name="Trefzer A."/>
            <person name="Kovalchuk A."/>
            <person name="van den Berg M."/>
            <person name="Mueller U."/>
            <person name="Heijne W."/>
            <person name="Wu L."/>
            <person name="Alam M.T."/>
            <person name="Ronning C.M."/>
            <person name="Nierman W.C."/>
            <person name="Bovenberg R.A.L."/>
            <person name="Breitling R."/>
            <person name="Takano E."/>
        </authorList>
    </citation>
    <scope>NUCLEOTIDE SEQUENCE [LARGE SCALE GENOMIC DNA]</scope>
    <source>
        <strain evidence="6">ATCC 27064 / DSM 738 / JCM 4710 / NBRC 13307 / NCIMB 12785 / NRRL 3585 / VKM Ac-602</strain>
        <plasmid evidence="5">pSCL4</plasmid>
    </source>
</reference>
<keyword evidence="1" id="KW-0945">Host-virus interaction</keyword>
<feature type="region of interest" description="Disordered" evidence="2">
    <location>
        <begin position="245"/>
        <end position="348"/>
    </location>
</feature>
<feature type="region of interest" description="Disordered" evidence="2">
    <location>
        <begin position="1667"/>
        <end position="1757"/>
    </location>
</feature>
<dbReference type="RefSeq" id="WP_003955938.1">
    <property type="nucleotide sequence ID" value="NZ_CM000914.1"/>
</dbReference>
<feature type="transmembrane region" description="Helical" evidence="3">
    <location>
        <begin position="119"/>
        <end position="144"/>
    </location>
</feature>
<evidence type="ECO:0000256" key="2">
    <source>
        <dbReference type="SAM" id="MobiDB-lite"/>
    </source>
</evidence>
<feature type="compositionally biased region" description="Low complexity" evidence="2">
    <location>
        <begin position="1315"/>
        <end position="1348"/>
    </location>
</feature>
<proteinExistence type="predicted"/>
<accession>B5GVR3</accession>
<geneLocation type="plasmid" evidence="5 6">
    <name>pSCL4</name>
</geneLocation>
<keyword evidence="5" id="KW-0614">Plasmid</keyword>
<dbReference type="InterPro" id="IPR057746">
    <property type="entry name" value="CpnT-like_N"/>
</dbReference>
<keyword evidence="3" id="KW-0472">Membrane</keyword>
<feature type="compositionally biased region" description="Basic and acidic residues" evidence="2">
    <location>
        <begin position="752"/>
        <end position="772"/>
    </location>
</feature>
<keyword evidence="3" id="KW-1133">Transmembrane helix</keyword>
<dbReference type="Proteomes" id="UP000002357">
    <property type="component" value="Plasmid pSCL4"/>
</dbReference>
<feature type="compositionally biased region" description="Basic and acidic residues" evidence="2">
    <location>
        <begin position="248"/>
        <end position="276"/>
    </location>
</feature>
<evidence type="ECO:0000256" key="1">
    <source>
        <dbReference type="ARBA" id="ARBA00022581"/>
    </source>
</evidence>
<dbReference type="OrthoDB" id="1215854at2"/>
<dbReference type="PANTHER" id="PTHR13037">
    <property type="entry name" value="FORMIN"/>
    <property type="match status" value="1"/>
</dbReference>
<feature type="compositionally biased region" description="Pro residues" evidence="2">
    <location>
        <begin position="295"/>
        <end position="328"/>
    </location>
</feature>
<dbReference type="Pfam" id="PF25547">
    <property type="entry name" value="WXG100_2"/>
    <property type="match status" value="1"/>
</dbReference>
<evidence type="ECO:0000259" key="4">
    <source>
        <dbReference type="Pfam" id="PF25547"/>
    </source>
</evidence>
<feature type="domain" description="Outer membrane channel protein CpnT-like N-terminal" evidence="4">
    <location>
        <begin position="11"/>
        <end position="144"/>
    </location>
</feature>
<feature type="region of interest" description="Disordered" evidence="2">
    <location>
        <begin position="1286"/>
        <end position="1444"/>
    </location>
</feature>
<feature type="compositionally biased region" description="Low complexity" evidence="2">
    <location>
        <begin position="815"/>
        <end position="827"/>
    </location>
</feature>
<name>B5GVR3_STRCL</name>
<feature type="region of interest" description="Disordered" evidence="2">
    <location>
        <begin position="524"/>
        <end position="889"/>
    </location>
</feature>
<keyword evidence="3" id="KW-0812">Transmembrane</keyword>
<evidence type="ECO:0000256" key="3">
    <source>
        <dbReference type="SAM" id="Phobius"/>
    </source>
</evidence>
<keyword evidence="6" id="KW-1185">Reference proteome</keyword>
<feature type="compositionally biased region" description="Pro residues" evidence="2">
    <location>
        <begin position="1422"/>
        <end position="1439"/>
    </location>
</feature>